<evidence type="ECO:0000313" key="11">
    <source>
        <dbReference type="EMBL" id="ORY59529.1"/>
    </source>
</evidence>
<protein>
    <submittedName>
        <fullName evidence="11">Cupredoxin</fullName>
    </submittedName>
</protein>
<dbReference type="PANTHER" id="PTHR11709:SF145">
    <property type="entry name" value="LCC1"/>
    <property type="match status" value="1"/>
</dbReference>
<evidence type="ECO:0000256" key="1">
    <source>
        <dbReference type="ARBA" id="ARBA00005179"/>
    </source>
</evidence>
<keyword evidence="12" id="KW-1185">Reference proteome</keyword>
<feature type="domain" description="Plastocyanin-like" evidence="8">
    <location>
        <begin position="190"/>
        <end position="319"/>
    </location>
</feature>
<dbReference type="Pfam" id="PF07731">
    <property type="entry name" value="Cu-oxidase_2"/>
    <property type="match status" value="2"/>
</dbReference>
<dbReference type="FunFam" id="2.60.40.420:FF:000045">
    <property type="entry name" value="Laccase 2"/>
    <property type="match status" value="1"/>
</dbReference>
<dbReference type="InterPro" id="IPR045087">
    <property type="entry name" value="Cu-oxidase_fam"/>
</dbReference>
<evidence type="ECO:0000256" key="6">
    <source>
        <dbReference type="ARBA" id="ARBA00023008"/>
    </source>
</evidence>
<evidence type="ECO:0000259" key="9">
    <source>
        <dbReference type="Pfam" id="PF07731"/>
    </source>
</evidence>
<dbReference type="Gene3D" id="2.60.40.420">
    <property type="entry name" value="Cupredoxins - blue copper proteins"/>
    <property type="match status" value="3"/>
</dbReference>
<dbReference type="CDD" id="cd13854">
    <property type="entry name" value="CuRO_1_MaLCC_like"/>
    <property type="match status" value="1"/>
</dbReference>
<dbReference type="EMBL" id="MCFJ01000013">
    <property type="protein sequence ID" value="ORY59529.1"/>
    <property type="molecule type" value="Genomic_DNA"/>
</dbReference>
<dbReference type="InterPro" id="IPR011706">
    <property type="entry name" value="Cu-oxidase_C"/>
</dbReference>
<dbReference type="FunFam" id="2.60.40.420:FF:000021">
    <property type="entry name" value="Extracellular dihydrogeodin oxidase/laccase"/>
    <property type="match status" value="1"/>
</dbReference>
<sequence length="628" mass="69816">MPVGAFAGMGSLSTLGTPFAHFLPKFLNNNPLPNGFPWGTRTAQKTNPYLDRPETGVVRHYDWTVSKAKAAPDGVSIDMLLINGQFPGPIIEANWGDWIEVTVHNNISDEGTAFHWHGNLQQETQWMDGVPGVTQCPIAPRSTFTYKFKPDIYGSSWYHAHYESQLASGLIGPMVIYGPQHYDYDIDVGPVMVHDHYHTYYETIEVGVMANPARPTRSDNNLINGKNSFNGNNAPLASFNFTTNKKIRLRLINPSVVAVEKVSIDGHQMTVIANDFVPVQPYQTDVVTLAPGQRTDVVIQGLKDPKGTYWLRAYKSPNCSPSQPNSLEAKAAIFYEKADRTQQPNSQAGVNAYNKYCGNDELTKTVPLFPIAPGQPGYTEVVPIVFRSNGTADLWYLQNRTARVDYNEPELLDAKKGDLNFDYIQNVHNYGTNSSIRFIIENPGAQPHPIHLHGHNIWILQQGACDASKFDPDYLAGDVSARGLPTGADGPGAPRNTVRSSDDKELESREPTLGLLDKLKDLLTGKKGGKDTPTVEKGHCWDGSIVNSQNPQRRDVHMLLPNSYVVLQWNQDNPGHIAWHLSGGFLWMVLENPEAIKKLPIPDVMEDQCQVWMEWTNNHVVDQIGDGI</sequence>
<name>A0A1Y2DK09_9PEZI</name>
<dbReference type="STRING" id="1141098.A0A1Y2DK09"/>
<evidence type="ECO:0000256" key="2">
    <source>
        <dbReference type="ARBA" id="ARBA00010609"/>
    </source>
</evidence>
<evidence type="ECO:0000259" key="8">
    <source>
        <dbReference type="Pfam" id="PF00394"/>
    </source>
</evidence>
<keyword evidence="4" id="KW-0677">Repeat</keyword>
<gene>
    <name evidence="11" type="ORF">BCR38DRAFT_412543</name>
</gene>
<keyword evidence="5" id="KW-0560">Oxidoreductase</keyword>
<comment type="caution">
    <text evidence="11">The sequence shown here is derived from an EMBL/GenBank/DDBJ whole genome shotgun (WGS) entry which is preliminary data.</text>
</comment>
<keyword evidence="6" id="KW-0186">Copper</keyword>
<dbReference type="Pfam" id="PF00394">
    <property type="entry name" value="Cu-oxidase"/>
    <property type="match status" value="1"/>
</dbReference>
<comment type="similarity">
    <text evidence="2">Belongs to the multicopper oxidase family.</text>
</comment>
<evidence type="ECO:0000256" key="3">
    <source>
        <dbReference type="ARBA" id="ARBA00022723"/>
    </source>
</evidence>
<dbReference type="RefSeq" id="XP_040712103.1">
    <property type="nucleotide sequence ID" value="XM_040858709.1"/>
</dbReference>
<dbReference type="InterPro" id="IPR011707">
    <property type="entry name" value="Cu-oxidase-like_N"/>
</dbReference>
<dbReference type="InterPro" id="IPR001117">
    <property type="entry name" value="Cu-oxidase_2nd"/>
</dbReference>
<dbReference type="SUPFAM" id="SSF49503">
    <property type="entry name" value="Cupredoxins"/>
    <property type="match status" value="3"/>
</dbReference>
<accession>A0A1Y2DK09</accession>
<dbReference type="InParanoid" id="A0A1Y2DK09"/>
<dbReference type="InterPro" id="IPR008972">
    <property type="entry name" value="Cupredoxin"/>
</dbReference>
<evidence type="ECO:0000313" key="12">
    <source>
        <dbReference type="Proteomes" id="UP000193689"/>
    </source>
</evidence>
<organism evidence="11 12">
    <name type="scientific">Pseudomassariella vexata</name>
    <dbReference type="NCBI Taxonomy" id="1141098"/>
    <lineage>
        <taxon>Eukaryota</taxon>
        <taxon>Fungi</taxon>
        <taxon>Dikarya</taxon>
        <taxon>Ascomycota</taxon>
        <taxon>Pezizomycotina</taxon>
        <taxon>Sordariomycetes</taxon>
        <taxon>Xylariomycetidae</taxon>
        <taxon>Amphisphaeriales</taxon>
        <taxon>Pseudomassariaceae</taxon>
        <taxon>Pseudomassariella</taxon>
    </lineage>
</organism>
<dbReference type="PANTHER" id="PTHR11709">
    <property type="entry name" value="MULTI-COPPER OXIDASE"/>
    <property type="match status" value="1"/>
</dbReference>
<proteinExistence type="inferred from homology"/>
<feature type="domain" description="Plastocyanin-like" evidence="9">
    <location>
        <begin position="546"/>
        <end position="593"/>
    </location>
</feature>
<evidence type="ECO:0000256" key="5">
    <source>
        <dbReference type="ARBA" id="ARBA00023002"/>
    </source>
</evidence>
<dbReference type="GO" id="GO:0016491">
    <property type="term" value="F:oxidoreductase activity"/>
    <property type="evidence" value="ECO:0007669"/>
    <property type="project" value="UniProtKB-KW"/>
</dbReference>
<evidence type="ECO:0000256" key="4">
    <source>
        <dbReference type="ARBA" id="ARBA00022737"/>
    </source>
</evidence>
<evidence type="ECO:0000256" key="7">
    <source>
        <dbReference type="SAM" id="MobiDB-lite"/>
    </source>
</evidence>
<feature type="domain" description="Plastocyanin-like" evidence="9">
    <location>
        <begin position="416"/>
        <end position="466"/>
    </location>
</feature>
<evidence type="ECO:0000259" key="10">
    <source>
        <dbReference type="Pfam" id="PF07732"/>
    </source>
</evidence>
<feature type="region of interest" description="Disordered" evidence="7">
    <location>
        <begin position="481"/>
        <end position="507"/>
    </location>
</feature>
<dbReference type="Proteomes" id="UP000193689">
    <property type="component" value="Unassembled WGS sequence"/>
</dbReference>
<dbReference type="Pfam" id="PF07732">
    <property type="entry name" value="Cu-oxidase_3"/>
    <property type="match status" value="1"/>
</dbReference>
<keyword evidence="3" id="KW-0479">Metal-binding</keyword>
<feature type="domain" description="Plastocyanin-like" evidence="10">
    <location>
        <begin position="65"/>
        <end position="180"/>
    </location>
</feature>
<comment type="pathway">
    <text evidence="1">Secondary metabolite biosynthesis.</text>
</comment>
<dbReference type="AlphaFoldDB" id="A0A1Y2DK09"/>
<dbReference type="GeneID" id="63774921"/>
<reference evidence="11 12" key="1">
    <citation type="submission" date="2016-07" db="EMBL/GenBank/DDBJ databases">
        <title>Pervasive Adenine N6-methylation of Active Genes in Fungi.</title>
        <authorList>
            <consortium name="DOE Joint Genome Institute"/>
            <person name="Mondo S.J."/>
            <person name="Dannebaum R.O."/>
            <person name="Kuo R.C."/>
            <person name="Labutti K."/>
            <person name="Haridas S."/>
            <person name="Kuo A."/>
            <person name="Salamov A."/>
            <person name="Ahrendt S.R."/>
            <person name="Lipzen A."/>
            <person name="Sullivan W."/>
            <person name="Andreopoulos W.B."/>
            <person name="Clum A."/>
            <person name="Lindquist E."/>
            <person name="Daum C."/>
            <person name="Ramamoorthy G.K."/>
            <person name="Gryganskyi A."/>
            <person name="Culley D."/>
            <person name="Magnuson J.K."/>
            <person name="James T.Y."/>
            <person name="O'Malley M.A."/>
            <person name="Stajich J.E."/>
            <person name="Spatafora J.W."/>
            <person name="Visel A."/>
            <person name="Grigoriev I.V."/>
        </authorList>
    </citation>
    <scope>NUCLEOTIDE SEQUENCE [LARGE SCALE GENOMIC DNA]</scope>
    <source>
        <strain evidence="11 12">CBS 129021</strain>
    </source>
</reference>
<dbReference type="GO" id="GO:0005507">
    <property type="term" value="F:copper ion binding"/>
    <property type="evidence" value="ECO:0007669"/>
    <property type="project" value="InterPro"/>
</dbReference>
<dbReference type="OrthoDB" id="2121828at2759"/>